<dbReference type="AlphaFoldDB" id="A0A9P1I8S1"/>
<evidence type="ECO:0000256" key="3">
    <source>
        <dbReference type="ARBA" id="ARBA00023216"/>
    </source>
</evidence>
<comment type="caution">
    <text evidence="5">The sequence shown here is derived from an EMBL/GenBank/DDBJ whole genome shotgun (WGS) entry which is preliminary data.</text>
</comment>
<organism evidence="5 6">
    <name type="scientific">Caenorhabditis angaria</name>
    <dbReference type="NCBI Taxonomy" id="860376"/>
    <lineage>
        <taxon>Eukaryota</taxon>
        <taxon>Metazoa</taxon>
        <taxon>Ecdysozoa</taxon>
        <taxon>Nematoda</taxon>
        <taxon>Chromadorea</taxon>
        <taxon>Rhabditida</taxon>
        <taxon>Rhabditina</taxon>
        <taxon>Rhabditomorpha</taxon>
        <taxon>Rhabditoidea</taxon>
        <taxon>Rhabditidae</taxon>
        <taxon>Peloderinae</taxon>
        <taxon>Caenorhabditis</taxon>
    </lineage>
</organism>
<dbReference type="SMART" id="SM00335">
    <property type="entry name" value="ANX"/>
    <property type="match status" value="1"/>
</dbReference>
<name>A0A9P1I8S1_9PELO</name>
<feature type="signal peptide" evidence="4">
    <location>
        <begin position="1"/>
        <end position="18"/>
    </location>
</feature>
<dbReference type="GO" id="GO:0001786">
    <property type="term" value="F:phosphatidylserine binding"/>
    <property type="evidence" value="ECO:0007669"/>
    <property type="project" value="TreeGrafter"/>
</dbReference>
<protein>
    <recommendedName>
        <fullName evidence="7">Annexin</fullName>
    </recommendedName>
</protein>
<reference evidence="5" key="1">
    <citation type="submission" date="2022-11" db="EMBL/GenBank/DDBJ databases">
        <authorList>
            <person name="Kikuchi T."/>
        </authorList>
    </citation>
    <scope>NUCLEOTIDE SEQUENCE</scope>
    <source>
        <strain evidence="5">PS1010</strain>
    </source>
</reference>
<gene>
    <name evidence="5" type="ORF">CAMP_LOCUS2950</name>
</gene>
<dbReference type="GO" id="GO:0005634">
    <property type="term" value="C:nucleus"/>
    <property type="evidence" value="ECO:0007669"/>
    <property type="project" value="TreeGrafter"/>
</dbReference>
<dbReference type="GO" id="GO:0005509">
    <property type="term" value="F:calcium ion binding"/>
    <property type="evidence" value="ECO:0007669"/>
    <property type="project" value="InterPro"/>
</dbReference>
<dbReference type="Pfam" id="PF00191">
    <property type="entry name" value="Annexin"/>
    <property type="match status" value="1"/>
</dbReference>
<dbReference type="GO" id="GO:0005544">
    <property type="term" value="F:calcium-dependent phospholipid binding"/>
    <property type="evidence" value="ECO:0007669"/>
    <property type="project" value="InterPro"/>
</dbReference>
<dbReference type="GO" id="GO:0012506">
    <property type="term" value="C:vesicle membrane"/>
    <property type="evidence" value="ECO:0007669"/>
    <property type="project" value="TreeGrafter"/>
</dbReference>
<evidence type="ECO:0000256" key="2">
    <source>
        <dbReference type="ARBA" id="ARBA00022737"/>
    </source>
</evidence>
<accession>A0A9P1I8S1</accession>
<dbReference type="InterPro" id="IPR018502">
    <property type="entry name" value="Annexin_repeat"/>
</dbReference>
<dbReference type="SUPFAM" id="SSF47874">
    <property type="entry name" value="Annexin"/>
    <property type="match status" value="1"/>
</dbReference>
<dbReference type="InterPro" id="IPR037104">
    <property type="entry name" value="Annexin_sf"/>
</dbReference>
<evidence type="ECO:0008006" key="7">
    <source>
        <dbReference type="Google" id="ProtNLM"/>
    </source>
</evidence>
<dbReference type="GO" id="GO:0005737">
    <property type="term" value="C:cytoplasm"/>
    <property type="evidence" value="ECO:0007669"/>
    <property type="project" value="TreeGrafter"/>
</dbReference>
<dbReference type="GO" id="GO:0005886">
    <property type="term" value="C:plasma membrane"/>
    <property type="evidence" value="ECO:0007669"/>
    <property type="project" value="TreeGrafter"/>
</dbReference>
<comment type="similarity">
    <text evidence="1">Belongs to the annexin family.</text>
</comment>
<evidence type="ECO:0000313" key="6">
    <source>
        <dbReference type="Proteomes" id="UP001152747"/>
    </source>
</evidence>
<dbReference type="PROSITE" id="PS51897">
    <property type="entry name" value="ANNEXIN_2"/>
    <property type="match status" value="1"/>
</dbReference>
<keyword evidence="3" id="KW-0041">Annexin</keyword>
<sequence>MFLLFLIPSILGSPESDAKDLNEAFNYSTLITVIYEKKYLERQKMMETFRRVYGEEAYFNLWNKLGDLPKELSIGIIDNQAFYDAKLLNLGLTRSFYDEDTLSELMLTRTSQEIRTIKKAYKRLDHRDLCDDIDGRSSGDLKGVLLALCAADRDESEVVDEKLALEDCQNLYAYGPYNYRIDKDGINSILFNRNYNQLRRMFEIFSEFEYITPIQTVMNKRTIEDMIEQEYSFSAERALQQYIKTMKHRAGYFASLIEGGLRGVSGERQVIRTIFGRAGVDLSEIVKAFGGKDKLVESIRKSQNLTRITKQALIAILNANENV</sequence>
<keyword evidence="6" id="KW-1185">Reference proteome</keyword>
<dbReference type="OrthoDB" id="37886at2759"/>
<evidence type="ECO:0000256" key="1">
    <source>
        <dbReference type="ARBA" id="ARBA00007831"/>
    </source>
</evidence>
<evidence type="ECO:0000256" key="4">
    <source>
        <dbReference type="SAM" id="SignalP"/>
    </source>
</evidence>
<dbReference type="PANTHER" id="PTHR10502">
    <property type="entry name" value="ANNEXIN"/>
    <property type="match status" value="1"/>
</dbReference>
<keyword evidence="2" id="KW-0677">Repeat</keyword>
<dbReference type="Proteomes" id="UP001152747">
    <property type="component" value="Unassembled WGS sequence"/>
</dbReference>
<dbReference type="EMBL" id="CANHGI010000001">
    <property type="protein sequence ID" value="CAI5440313.1"/>
    <property type="molecule type" value="Genomic_DNA"/>
</dbReference>
<proteinExistence type="inferred from homology"/>
<evidence type="ECO:0000313" key="5">
    <source>
        <dbReference type="EMBL" id="CAI5440313.1"/>
    </source>
</evidence>
<dbReference type="Gene3D" id="1.10.220.10">
    <property type="entry name" value="Annexin"/>
    <property type="match status" value="2"/>
</dbReference>
<dbReference type="PANTHER" id="PTHR10502:SF102">
    <property type="entry name" value="ANNEXIN B11"/>
    <property type="match status" value="1"/>
</dbReference>
<feature type="chain" id="PRO_5040200945" description="Annexin" evidence="4">
    <location>
        <begin position="19"/>
        <end position="323"/>
    </location>
</feature>
<keyword evidence="4" id="KW-0732">Signal</keyword>